<evidence type="ECO:0000256" key="2">
    <source>
        <dbReference type="ARBA" id="ARBA00010666"/>
    </source>
</evidence>
<comment type="subcellular location">
    <subcellularLocation>
        <location evidence="1">Membrane</location>
        <topology evidence="1">Multi-pass membrane protein</topology>
    </subcellularLocation>
</comment>
<evidence type="ECO:0000256" key="4">
    <source>
        <dbReference type="ARBA" id="ARBA00022692"/>
    </source>
</evidence>
<keyword evidence="3 10" id="KW-0808">Transferase</keyword>
<dbReference type="OrthoDB" id="1932925at2759"/>
<proteinExistence type="inferred from homology"/>
<keyword evidence="6 8" id="KW-0472">Membrane</keyword>
<keyword evidence="4 8" id="KW-0812">Transmembrane</keyword>
<accession>A0A0J0XQ83</accession>
<dbReference type="PANTHER" id="PTHR13533:SF1">
    <property type="entry name" value="N-ACETYLNEURAMINATE 9-O-ACETYLTRANSFERASE"/>
    <property type="match status" value="1"/>
</dbReference>
<feature type="transmembrane region" description="Helical" evidence="8">
    <location>
        <begin position="412"/>
        <end position="431"/>
    </location>
</feature>
<feature type="transmembrane region" description="Helical" evidence="8">
    <location>
        <begin position="505"/>
        <end position="523"/>
    </location>
</feature>
<evidence type="ECO:0000256" key="3">
    <source>
        <dbReference type="ARBA" id="ARBA00022679"/>
    </source>
</evidence>
<evidence type="ECO:0000313" key="10">
    <source>
        <dbReference type="EMBL" id="KLT43258.1"/>
    </source>
</evidence>
<feature type="transmembrane region" description="Helical" evidence="8">
    <location>
        <begin position="17"/>
        <end position="35"/>
    </location>
</feature>
<dbReference type="PANTHER" id="PTHR13533">
    <property type="entry name" value="N-ACETYLNEURAMINATE 9-O-ACETYLTRANSFERASE"/>
    <property type="match status" value="1"/>
</dbReference>
<keyword evidence="7" id="KW-0325">Glycoprotein</keyword>
<comment type="similarity">
    <text evidence="2">Belongs to the PC-esterase family. CASD1 subfamily.</text>
</comment>
<dbReference type="GO" id="GO:0016020">
    <property type="term" value="C:membrane"/>
    <property type="evidence" value="ECO:0007669"/>
    <property type="project" value="UniProtKB-SubCell"/>
</dbReference>
<dbReference type="GO" id="GO:0016740">
    <property type="term" value="F:transferase activity"/>
    <property type="evidence" value="ECO:0007669"/>
    <property type="project" value="UniProtKB-KW"/>
</dbReference>
<feature type="transmembrane region" description="Helical" evidence="8">
    <location>
        <begin position="479"/>
        <end position="498"/>
    </location>
</feature>
<dbReference type="AlphaFoldDB" id="A0A0J0XQ83"/>
<dbReference type="InterPro" id="IPR012419">
    <property type="entry name" value="Cas1_AcylTrans_dom"/>
</dbReference>
<gene>
    <name evidence="10" type="ORF">CC85DRAFT_259079</name>
</gene>
<dbReference type="Pfam" id="PF07779">
    <property type="entry name" value="Cas1_AcylT"/>
    <property type="match status" value="1"/>
</dbReference>
<feature type="domain" description="Cas1p 10 TM acyl transferase" evidence="9">
    <location>
        <begin position="407"/>
        <end position="800"/>
    </location>
</feature>
<feature type="transmembrane region" description="Helical" evidence="8">
    <location>
        <begin position="696"/>
        <end position="713"/>
    </location>
</feature>
<dbReference type="Proteomes" id="UP000053611">
    <property type="component" value="Unassembled WGS sequence"/>
</dbReference>
<evidence type="ECO:0000259" key="9">
    <source>
        <dbReference type="Pfam" id="PF07779"/>
    </source>
</evidence>
<name>A0A0J0XQ83_9TREE</name>
<evidence type="ECO:0000256" key="1">
    <source>
        <dbReference type="ARBA" id="ARBA00004141"/>
    </source>
</evidence>
<dbReference type="EMBL" id="KQ087197">
    <property type="protein sequence ID" value="KLT43258.1"/>
    <property type="molecule type" value="Genomic_DNA"/>
</dbReference>
<dbReference type="GO" id="GO:0005975">
    <property type="term" value="P:carbohydrate metabolic process"/>
    <property type="evidence" value="ECO:0007669"/>
    <property type="project" value="UniProtKB-ARBA"/>
</dbReference>
<dbReference type="RefSeq" id="XP_018279749.1">
    <property type="nucleotide sequence ID" value="XM_018420792.1"/>
</dbReference>
<dbReference type="GeneID" id="28981395"/>
<sequence length="888" mass="98627">MPPAQKQAQAARLNPVWYHYACATVAAALVLGNLLRWAYLDAPDNYHCGAMLSTGKWLDEGTYKNWQPEGCYQAAIKAPALAKCLTSPSAVTPVTDGLSNRRVLFVGDSTVRQLYFAAVRQVDKGTDYPKSWESDGEKHSDRKAVITTKGGQQLTIEFWWDPYLNTTQTHDYLASRPETPAAMLVMGSGLWYLRNPSSGGATAFTKTIEDTFETLRAKQGSPLAPLLNPWDAMTTTGSNWLPGLMPDSTGAGVSAGGHDFALADAVFFVPVANPVVEKLSAERAETIVPADVEMMNAEVATRLAQSNPPPIIVPSVFNELLVDEETSDGLHFSDRIMDKQAELLYSWRCNDVLRKEVSEGACCRRYTTLRPLQALLLLYLGVWAPISCLIAPRLRPGHPLLAVIPADKVAKAISSFGLAIAYLYLADRTTIFLKEQKDWDPKIFSALMIAALIAGLATVKNKGKDLGFLNRDITDEWKGWMQIAILIYHFFGASKISGIYNPIRVMVAAYLFMTGYGHFFFYFKKADYGFNRIAQVLVRLNLLSVVLPYTMNTDYAFYYFAPLVSWWYMIIYGTMFLGSKYNDKPAFLLTKLVVCAGAITAFMHQTWMMEGLFSFLNTVFRIQWSAKEWSFRVTLDLYIVWGGMLAAYAFIKFNELRIAERPFFPALRTGAIVASVLGLIWYMWFQLSRKDKFEYNGYHAAVSCIPILSFVVLRNASALLRTCTSQLFCFVGQISLETFILQFHGWLAADTKAVLLVLPATRWRPVNLVVSSIAFGWLSYKVSGATGDITSWAVGKKKPALPPPVTQGEPIFDAGQENIPLMEPAKDENGNAVNGSANASAAYAAPEKSWRDSTVMSVLGNIGVLAQTHDSVKLGLVLLVLWVANWLY</sequence>
<evidence type="ECO:0000313" key="11">
    <source>
        <dbReference type="Proteomes" id="UP000053611"/>
    </source>
</evidence>
<evidence type="ECO:0000256" key="6">
    <source>
        <dbReference type="ARBA" id="ARBA00023136"/>
    </source>
</evidence>
<organism evidence="10 11">
    <name type="scientific">Cutaneotrichosporon oleaginosum</name>
    <dbReference type="NCBI Taxonomy" id="879819"/>
    <lineage>
        <taxon>Eukaryota</taxon>
        <taxon>Fungi</taxon>
        <taxon>Dikarya</taxon>
        <taxon>Basidiomycota</taxon>
        <taxon>Agaricomycotina</taxon>
        <taxon>Tremellomycetes</taxon>
        <taxon>Trichosporonales</taxon>
        <taxon>Trichosporonaceae</taxon>
        <taxon>Cutaneotrichosporon</taxon>
    </lineage>
</organism>
<feature type="transmembrane region" description="Helical" evidence="8">
    <location>
        <begin position="589"/>
        <end position="609"/>
    </location>
</feature>
<feature type="transmembrane region" description="Helical" evidence="8">
    <location>
        <begin position="663"/>
        <end position="684"/>
    </location>
</feature>
<feature type="transmembrane region" description="Helical" evidence="8">
    <location>
        <begin position="556"/>
        <end position="577"/>
    </location>
</feature>
<evidence type="ECO:0000256" key="8">
    <source>
        <dbReference type="SAM" id="Phobius"/>
    </source>
</evidence>
<dbReference type="GO" id="GO:0005794">
    <property type="term" value="C:Golgi apparatus"/>
    <property type="evidence" value="ECO:0007669"/>
    <property type="project" value="UniProtKB-ARBA"/>
</dbReference>
<keyword evidence="11" id="KW-1185">Reference proteome</keyword>
<feature type="transmembrane region" description="Helical" evidence="8">
    <location>
        <begin position="629"/>
        <end position="651"/>
    </location>
</feature>
<feature type="transmembrane region" description="Helical" evidence="8">
    <location>
        <begin position="374"/>
        <end position="392"/>
    </location>
</feature>
<evidence type="ECO:0000256" key="7">
    <source>
        <dbReference type="ARBA" id="ARBA00023180"/>
    </source>
</evidence>
<keyword evidence="5 8" id="KW-1133">Transmembrane helix</keyword>
<evidence type="ECO:0000256" key="5">
    <source>
        <dbReference type="ARBA" id="ARBA00022989"/>
    </source>
</evidence>
<reference evidence="10 11" key="1">
    <citation type="submission" date="2015-03" db="EMBL/GenBank/DDBJ databases">
        <title>Genomics and transcriptomics of the oil-accumulating basidiomycete yeast T. oleaginosus allow insights into substrate utilization and the diverse evolutionary trajectories of mating systems in fungi.</title>
        <authorList>
            <consortium name="DOE Joint Genome Institute"/>
            <person name="Kourist R."/>
            <person name="Kracht O."/>
            <person name="Bracharz F."/>
            <person name="Lipzen A."/>
            <person name="Nolan M."/>
            <person name="Ohm R."/>
            <person name="Grigoriev I."/>
            <person name="Sun S."/>
            <person name="Heitman J."/>
            <person name="Bruck T."/>
            <person name="Nowrousian M."/>
        </authorList>
    </citation>
    <scope>NUCLEOTIDE SEQUENCE [LARGE SCALE GENOMIC DNA]</scope>
    <source>
        <strain evidence="10 11">IBC0246</strain>
    </source>
</reference>
<feature type="transmembrane region" description="Helical" evidence="8">
    <location>
        <begin position="443"/>
        <end position="459"/>
    </location>
</feature>
<protein>
    <submittedName>
        <fullName evidence="10">Putative O-acetyltransferase CAS1</fullName>
    </submittedName>
</protein>